<keyword evidence="4 5" id="KW-0539">Nucleus</keyword>
<keyword evidence="2 5" id="KW-0238">DNA-binding</keyword>
<sequence length="129" mass="15374">MAGASEREREREREEGIEEKNQGSSSWRGMEGSNIHPFYHGRSDFQIKRIKQFFGECPYPNHDQLLKLSKEIGLPQKIVRFWFQNHAAQMRQARTDDEKLRAMKEVLRAEKEMNKMLRAEKEMCKMLRS</sequence>
<dbReference type="InterPro" id="IPR042160">
    <property type="entry name" value="HD-Zip_IV"/>
</dbReference>
<dbReference type="InterPro" id="IPR001356">
    <property type="entry name" value="HD"/>
</dbReference>
<feature type="DNA-binding region" description="Homeobox" evidence="5">
    <location>
        <begin position="48"/>
        <end position="94"/>
    </location>
</feature>
<protein>
    <recommendedName>
        <fullName evidence="8">Homeobox domain-containing protein</fullName>
    </recommendedName>
</protein>
<evidence type="ECO:0000256" key="4">
    <source>
        <dbReference type="ARBA" id="ARBA00023242"/>
    </source>
</evidence>
<organism evidence="9 10">
    <name type="scientific">Trapa natans</name>
    <name type="common">Water chestnut</name>
    <dbReference type="NCBI Taxonomy" id="22666"/>
    <lineage>
        <taxon>Eukaryota</taxon>
        <taxon>Viridiplantae</taxon>
        <taxon>Streptophyta</taxon>
        <taxon>Embryophyta</taxon>
        <taxon>Tracheophyta</taxon>
        <taxon>Spermatophyta</taxon>
        <taxon>Magnoliopsida</taxon>
        <taxon>eudicotyledons</taxon>
        <taxon>Gunneridae</taxon>
        <taxon>Pentapetalae</taxon>
        <taxon>rosids</taxon>
        <taxon>malvids</taxon>
        <taxon>Myrtales</taxon>
        <taxon>Lythraceae</taxon>
        <taxon>Trapa</taxon>
    </lineage>
</organism>
<evidence type="ECO:0000256" key="6">
    <source>
        <dbReference type="RuleBase" id="RU000682"/>
    </source>
</evidence>
<dbReference type="GO" id="GO:0000981">
    <property type="term" value="F:DNA-binding transcription factor activity, RNA polymerase II-specific"/>
    <property type="evidence" value="ECO:0007669"/>
    <property type="project" value="InterPro"/>
</dbReference>
<evidence type="ECO:0000259" key="8">
    <source>
        <dbReference type="PROSITE" id="PS50071"/>
    </source>
</evidence>
<feature type="region of interest" description="Disordered" evidence="7">
    <location>
        <begin position="1"/>
        <end position="33"/>
    </location>
</feature>
<accession>A0AAN7LY52</accession>
<dbReference type="PROSITE" id="PS00027">
    <property type="entry name" value="HOMEOBOX_1"/>
    <property type="match status" value="1"/>
</dbReference>
<dbReference type="SUPFAM" id="SSF46689">
    <property type="entry name" value="Homeodomain-like"/>
    <property type="match status" value="1"/>
</dbReference>
<keyword evidence="10" id="KW-1185">Reference proteome</keyword>
<dbReference type="Gene3D" id="1.10.10.60">
    <property type="entry name" value="Homeodomain-like"/>
    <property type="match status" value="1"/>
</dbReference>
<name>A0AAN7LY52_TRANT</name>
<dbReference type="Proteomes" id="UP001346149">
    <property type="component" value="Unassembled WGS sequence"/>
</dbReference>
<reference evidence="9 10" key="1">
    <citation type="journal article" date="2023" name="Hortic Res">
        <title>Pangenome of water caltrop reveals structural variations and asymmetric subgenome divergence after allopolyploidization.</title>
        <authorList>
            <person name="Zhang X."/>
            <person name="Chen Y."/>
            <person name="Wang L."/>
            <person name="Yuan Y."/>
            <person name="Fang M."/>
            <person name="Shi L."/>
            <person name="Lu R."/>
            <person name="Comes H.P."/>
            <person name="Ma Y."/>
            <person name="Chen Y."/>
            <person name="Huang G."/>
            <person name="Zhou Y."/>
            <person name="Zheng Z."/>
            <person name="Qiu Y."/>
        </authorList>
    </citation>
    <scope>NUCLEOTIDE SEQUENCE [LARGE SCALE GENOMIC DNA]</scope>
    <source>
        <strain evidence="9">F231</strain>
    </source>
</reference>
<keyword evidence="3 5" id="KW-0371">Homeobox</keyword>
<evidence type="ECO:0000256" key="1">
    <source>
        <dbReference type="ARBA" id="ARBA00004123"/>
    </source>
</evidence>
<gene>
    <name evidence="9" type="ORF">SAY86_013069</name>
</gene>
<comment type="subcellular location">
    <subcellularLocation>
        <location evidence="1 5 6">Nucleus</location>
    </subcellularLocation>
</comment>
<dbReference type="GO" id="GO:0005634">
    <property type="term" value="C:nucleus"/>
    <property type="evidence" value="ECO:0007669"/>
    <property type="project" value="UniProtKB-SubCell"/>
</dbReference>
<dbReference type="Pfam" id="PF00046">
    <property type="entry name" value="Homeodomain"/>
    <property type="match status" value="1"/>
</dbReference>
<evidence type="ECO:0000313" key="10">
    <source>
        <dbReference type="Proteomes" id="UP001346149"/>
    </source>
</evidence>
<feature type="domain" description="Homeobox" evidence="8">
    <location>
        <begin position="46"/>
        <end position="93"/>
    </location>
</feature>
<feature type="compositionally biased region" description="Basic and acidic residues" evidence="7">
    <location>
        <begin position="1"/>
        <end position="21"/>
    </location>
</feature>
<dbReference type="CDD" id="cd00086">
    <property type="entry name" value="homeodomain"/>
    <property type="match status" value="1"/>
</dbReference>
<evidence type="ECO:0000256" key="2">
    <source>
        <dbReference type="ARBA" id="ARBA00023125"/>
    </source>
</evidence>
<dbReference type="AlphaFoldDB" id="A0AAN7LY52"/>
<dbReference type="InterPro" id="IPR009057">
    <property type="entry name" value="Homeodomain-like_sf"/>
</dbReference>
<evidence type="ECO:0000256" key="5">
    <source>
        <dbReference type="PROSITE-ProRule" id="PRU00108"/>
    </source>
</evidence>
<proteinExistence type="predicted"/>
<dbReference type="EMBL" id="JAXQNO010000007">
    <property type="protein sequence ID" value="KAK4795075.1"/>
    <property type="molecule type" value="Genomic_DNA"/>
</dbReference>
<dbReference type="PANTHER" id="PTHR45654">
    <property type="entry name" value="HOMEOBOX-LEUCINE ZIPPER PROTEIN MERISTEM L1"/>
    <property type="match status" value="1"/>
</dbReference>
<evidence type="ECO:0000256" key="3">
    <source>
        <dbReference type="ARBA" id="ARBA00023155"/>
    </source>
</evidence>
<comment type="caution">
    <text evidence="9">The sequence shown here is derived from an EMBL/GenBank/DDBJ whole genome shotgun (WGS) entry which is preliminary data.</text>
</comment>
<dbReference type="PROSITE" id="PS50071">
    <property type="entry name" value="HOMEOBOX_2"/>
    <property type="match status" value="1"/>
</dbReference>
<dbReference type="SMART" id="SM00389">
    <property type="entry name" value="HOX"/>
    <property type="match status" value="1"/>
</dbReference>
<evidence type="ECO:0000313" key="9">
    <source>
        <dbReference type="EMBL" id="KAK4795075.1"/>
    </source>
</evidence>
<dbReference type="GO" id="GO:0003677">
    <property type="term" value="F:DNA binding"/>
    <property type="evidence" value="ECO:0007669"/>
    <property type="project" value="UniProtKB-UniRule"/>
</dbReference>
<evidence type="ECO:0000256" key="7">
    <source>
        <dbReference type="SAM" id="MobiDB-lite"/>
    </source>
</evidence>
<dbReference type="PANTHER" id="PTHR45654:SF93">
    <property type="entry name" value="HOMEOBOX-LEUCINE ZIPPER PROTEIN HDG2-RELATED"/>
    <property type="match status" value="1"/>
</dbReference>
<dbReference type="InterPro" id="IPR017970">
    <property type="entry name" value="Homeobox_CS"/>
</dbReference>